<sequence length="59" mass="6509">MPMRITSFRYFPAEEDAGCKWEMDAEPVPGAPAATVTLRADWNAPALPSFDLAERGEQP</sequence>
<dbReference type="EMBL" id="AP014705">
    <property type="protein sequence ID" value="BAQ49450.1"/>
    <property type="molecule type" value="Genomic_DNA"/>
</dbReference>
<reference evidence="1 2" key="1">
    <citation type="journal article" date="2015" name="Genome Announc.">
        <title>Complete Genome Sequence of Methylobacterium aquaticum Strain 22A, Isolated from Racomitrium japonicum Moss.</title>
        <authorList>
            <person name="Tani A."/>
            <person name="Ogura Y."/>
            <person name="Hayashi T."/>
            <person name="Kimbara K."/>
        </authorList>
    </citation>
    <scope>NUCLEOTIDE SEQUENCE [LARGE SCALE GENOMIC DNA]</scope>
    <source>
        <strain evidence="1 2">MA-22A</strain>
        <plasmid evidence="2">Plasmid pMaq22A_1p DNA</plasmid>
    </source>
</reference>
<dbReference type="AlphaFoldDB" id="A0A0C6G0X8"/>
<keyword evidence="1" id="KW-0614">Plasmid</keyword>
<accession>A0A0C6G0X8</accession>
<name>A0A0C6G0X8_9HYPH</name>
<dbReference type="PATRIC" id="fig|270351.10.peg.6524"/>
<organism evidence="1 2">
    <name type="scientific">Methylobacterium aquaticum</name>
    <dbReference type="NCBI Taxonomy" id="270351"/>
    <lineage>
        <taxon>Bacteria</taxon>
        <taxon>Pseudomonadati</taxon>
        <taxon>Pseudomonadota</taxon>
        <taxon>Alphaproteobacteria</taxon>
        <taxon>Hyphomicrobiales</taxon>
        <taxon>Methylobacteriaceae</taxon>
        <taxon>Methylobacterium</taxon>
    </lineage>
</organism>
<dbReference type="Proteomes" id="UP000061432">
    <property type="component" value="Plasmid pMaq22A_1p"/>
</dbReference>
<gene>
    <name evidence="1" type="ORF">Maq22A_1p36185</name>
</gene>
<evidence type="ECO:0000313" key="2">
    <source>
        <dbReference type="Proteomes" id="UP000061432"/>
    </source>
</evidence>
<dbReference type="KEGG" id="maqu:Maq22A_1p36185"/>
<protein>
    <submittedName>
        <fullName evidence="1">Uncharacterized protein</fullName>
    </submittedName>
</protein>
<evidence type="ECO:0000313" key="1">
    <source>
        <dbReference type="EMBL" id="BAQ49450.1"/>
    </source>
</evidence>
<proteinExistence type="predicted"/>
<geneLocation type="plasmid" evidence="2">
    <name>pMaq22A_1p DNA</name>
</geneLocation>
<reference evidence="2" key="2">
    <citation type="submission" date="2015-01" db="EMBL/GenBank/DDBJ databases">
        <title>Complete genome sequence of Methylobacterium aquaticum strain 22A.</title>
        <authorList>
            <person name="Tani A."/>
            <person name="Ogura Y."/>
            <person name="Hayashi T."/>
        </authorList>
    </citation>
    <scope>NUCLEOTIDE SEQUENCE [LARGE SCALE GENOMIC DNA]</scope>
    <source>
        <strain evidence="2">MA-22A</strain>
        <plasmid evidence="2">Plasmid pMaq22A_1p DNA</plasmid>
    </source>
</reference>